<dbReference type="GO" id="GO:0061817">
    <property type="term" value="P:endoplasmic reticulum-plasma membrane tethering"/>
    <property type="evidence" value="ECO:0007669"/>
    <property type="project" value="InterPro"/>
</dbReference>
<dbReference type="Proteomes" id="UP000184330">
    <property type="component" value="Unassembled WGS sequence"/>
</dbReference>
<evidence type="ECO:0000256" key="3">
    <source>
        <dbReference type="ARBA" id="ARBA00022553"/>
    </source>
</evidence>
<dbReference type="GO" id="GO:0008289">
    <property type="term" value="F:lipid binding"/>
    <property type="evidence" value="ECO:0007669"/>
    <property type="project" value="UniProtKB-KW"/>
</dbReference>
<feature type="compositionally biased region" description="Basic and acidic residues" evidence="11">
    <location>
        <begin position="467"/>
        <end position="499"/>
    </location>
</feature>
<feature type="compositionally biased region" description="Basic and acidic residues" evidence="11">
    <location>
        <begin position="755"/>
        <end position="772"/>
    </location>
</feature>
<evidence type="ECO:0000259" key="14">
    <source>
        <dbReference type="PROSITE" id="PS51847"/>
    </source>
</evidence>
<feature type="compositionally biased region" description="Basic and acidic residues" evidence="11">
    <location>
        <begin position="89"/>
        <end position="99"/>
    </location>
</feature>
<feature type="compositionally biased region" description="Basic and acidic residues" evidence="11">
    <location>
        <begin position="70"/>
        <end position="79"/>
    </location>
</feature>
<feature type="compositionally biased region" description="Low complexity" evidence="11">
    <location>
        <begin position="1210"/>
        <end position="1219"/>
    </location>
</feature>
<evidence type="ECO:0008006" key="17">
    <source>
        <dbReference type="Google" id="ProtNLM"/>
    </source>
</evidence>
<keyword evidence="16" id="KW-1185">Reference proteome</keyword>
<evidence type="ECO:0000313" key="15">
    <source>
        <dbReference type="EMBL" id="CZR60234.1"/>
    </source>
</evidence>
<evidence type="ECO:0000259" key="13">
    <source>
        <dbReference type="PROSITE" id="PS50004"/>
    </source>
</evidence>
<protein>
    <recommendedName>
        <fullName evidence="17">Meiotically up-regulated gene 190 protein</fullName>
    </recommendedName>
</protein>
<evidence type="ECO:0000313" key="16">
    <source>
        <dbReference type="Proteomes" id="UP000184330"/>
    </source>
</evidence>
<dbReference type="STRING" id="576137.A0A1L7X5D6"/>
<dbReference type="PROSITE" id="PS50004">
    <property type="entry name" value="C2"/>
    <property type="match status" value="2"/>
</dbReference>
<evidence type="ECO:0000256" key="11">
    <source>
        <dbReference type="SAM" id="MobiDB-lite"/>
    </source>
</evidence>
<dbReference type="Pfam" id="PF25669">
    <property type="entry name" value="SMP_MUG190-like"/>
    <property type="match status" value="2"/>
</dbReference>
<keyword evidence="4 12" id="KW-0812">Transmembrane</keyword>
<organism evidence="15 16">
    <name type="scientific">Phialocephala subalpina</name>
    <dbReference type="NCBI Taxonomy" id="576137"/>
    <lineage>
        <taxon>Eukaryota</taxon>
        <taxon>Fungi</taxon>
        <taxon>Dikarya</taxon>
        <taxon>Ascomycota</taxon>
        <taxon>Pezizomycotina</taxon>
        <taxon>Leotiomycetes</taxon>
        <taxon>Helotiales</taxon>
        <taxon>Mollisiaceae</taxon>
        <taxon>Phialocephala</taxon>
        <taxon>Phialocephala fortinii species complex</taxon>
    </lineage>
</organism>
<feature type="compositionally biased region" description="Basic and acidic residues" evidence="11">
    <location>
        <begin position="435"/>
        <end position="453"/>
    </location>
</feature>
<dbReference type="InterPro" id="IPR037765">
    <property type="entry name" value="C2B_Tricalbin"/>
</dbReference>
<feature type="domain" description="C2" evidence="13">
    <location>
        <begin position="843"/>
        <end position="979"/>
    </location>
</feature>
<gene>
    <name evidence="15" type="ORF">PAC_10130</name>
</gene>
<dbReference type="PANTHER" id="PTHR47348:SF2">
    <property type="entry name" value="MEIOTICALLY UP-REGULATED 190 PROTEIN"/>
    <property type="match status" value="1"/>
</dbReference>
<evidence type="ECO:0000256" key="10">
    <source>
        <dbReference type="ARBA" id="ARBA00023136"/>
    </source>
</evidence>
<accession>A0A1L7X5D6</accession>
<dbReference type="InterPro" id="IPR037767">
    <property type="entry name" value="C2A_Mug190-like"/>
</dbReference>
<evidence type="ECO:0000256" key="12">
    <source>
        <dbReference type="SAM" id="Phobius"/>
    </source>
</evidence>
<keyword evidence="2" id="KW-0813">Transport</keyword>
<keyword evidence="7 12" id="KW-1133">Transmembrane helix</keyword>
<dbReference type="CDD" id="cd04052">
    <property type="entry name" value="C2B_Tricalbin-like"/>
    <property type="match status" value="1"/>
</dbReference>
<feature type="region of interest" description="Disordered" evidence="11">
    <location>
        <begin position="1"/>
        <end position="221"/>
    </location>
</feature>
<evidence type="ECO:0000256" key="4">
    <source>
        <dbReference type="ARBA" id="ARBA00022692"/>
    </source>
</evidence>
<proteinExistence type="predicted"/>
<comment type="subcellular location">
    <subcellularLocation>
        <location evidence="1">Endoplasmic reticulum membrane</location>
    </subcellularLocation>
</comment>
<feature type="compositionally biased region" description="Low complexity" evidence="11">
    <location>
        <begin position="42"/>
        <end position="51"/>
    </location>
</feature>
<keyword evidence="10 12" id="KW-0472">Membrane</keyword>
<dbReference type="InterPro" id="IPR000008">
    <property type="entry name" value="C2_dom"/>
</dbReference>
<name>A0A1L7X5D6_9HELO</name>
<dbReference type="PANTHER" id="PTHR47348">
    <property type="entry name" value="MEIOTICALLY UP-REGULATED GENE 190 PROTEIN"/>
    <property type="match status" value="1"/>
</dbReference>
<feature type="region of interest" description="Disordered" evidence="11">
    <location>
        <begin position="1182"/>
        <end position="1265"/>
    </location>
</feature>
<feature type="transmembrane region" description="Helical" evidence="12">
    <location>
        <begin position="307"/>
        <end position="327"/>
    </location>
</feature>
<feature type="domain" description="SMP-LTD" evidence="14">
    <location>
        <begin position="363"/>
        <end position="630"/>
    </location>
</feature>
<dbReference type="EMBL" id="FJOG01000015">
    <property type="protein sequence ID" value="CZR60234.1"/>
    <property type="molecule type" value="Genomic_DNA"/>
</dbReference>
<feature type="region of interest" description="Disordered" evidence="11">
    <location>
        <begin position="435"/>
        <end position="499"/>
    </location>
</feature>
<feature type="region of interest" description="Disordered" evidence="11">
    <location>
        <begin position="749"/>
        <end position="774"/>
    </location>
</feature>
<feature type="compositionally biased region" description="Basic and acidic residues" evidence="11">
    <location>
        <begin position="114"/>
        <end position="156"/>
    </location>
</feature>
<feature type="transmembrane region" description="Helical" evidence="12">
    <location>
        <begin position="257"/>
        <end position="280"/>
    </location>
</feature>
<dbReference type="Pfam" id="PF00168">
    <property type="entry name" value="C2"/>
    <property type="match status" value="2"/>
</dbReference>
<dbReference type="SMART" id="SM00239">
    <property type="entry name" value="C2"/>
    <property type="match status" value="2"/>
</dbReference>
<keyword evidence="3" id="KW-0597">Phosphoprotein</keyword>
<evidence type="ECO:0000256" key="7">
    <source>
        <dbReference type="ARBA" id="ARBA00022989"/>
    </source>
</evidence>
<evidence type="ECO:0000256" key="1">
    <source>
        <dbReference type="ARBA" id="ARBA00004586"/>
    </source>
</evidence>
<dbReference type="Gene3D" id="2.60.40.150">
    <property type="entry name" value="C2 domain"/>
    <property type="match status" value="2"/>
</dbReference>
<reference evidence="15 16" key="1">
    <citation type="submission" date="2016-03" db="EMBL/GenBank/DDBJ databases">
        <authorList>
            <person name="Ploux O."/>
        </authorList>
    </citation>
    <scope>NUCLEOTIDE SEQUENCE [LARGE SCALE GENOMIC DNA]</scope>
    <source>
        <strain evidence="15 16">UAMH 11012</strain>
    </source>
</reference>
<evidence type="ECO:0000256" key="6">
    <source>
        <dbReference type="ARBA" id="ARBA00022824"/>
    </source>
</evidence>
<dbReference type="SUPFAM" id="SSF49562">
    <property type="entry name" value="C2 domain (Calcium/lipid-binding domain, CaLB)"/>
    <property type="match status" value="2"/>
</dbReference>
<dbReference type="InterPro" id="IPR031468">
    <property type="entry name" value="SMP_LBD"/>
</dbReference>
<feature type="compositionally biased region" description="Basic and acidic residues" evidence="11">
    <location>
        <begin position="165"/>
        <end position="174"/>
    </location>
</feature>
<dbReference type="OrthoDB" id="419768at2759"/>
<evidence type="ECO:0000256" key="5">
    <source>
        <dbReference type="ARBA" id="ARBA00022737"/>
    </source>
</evidence>
<dbReference type="InterPro" id="IPR035892">
    <property type="entry name" value="C2_domain_sf"/>
</dbReference>
<dbReference type="CDD" id="cd21676">
    <property type="entry name" value="SMP_Mug190"/>
    <property type="match status" value="1"/>
</dbReference>
<dbReference type="InterPro" id="IPR057349">
    <property type="entry name" value="C2_Mug190_3rd"/>
</dbReference>
<dbReference type="CDD" id="cd04041">
    <property type="entry name" value="C2A_fungal"/>
    <property type="match status" value="1"/>
</dbReference>
<feature type="domain" description="C2" evidence="13">
    <location>
        <begin position="628"/>
        <end position="756"/>
    </location>
</feature>
<dbReference type="Pfam" id="PF25331">
    <property type="entry name" value="C2_Mug190_3rd"/>
    <property type="match status" value="1"/>
</dbReference>
<feature type="compositionally biased region" description="Basic and acidic residues" evidence="11">
    <location>
        <begin position="187"/>
        <end position="197"/>
    </location>
</feature>
<keyword evidence="8" id="KW-0445">Lipid transport</keyword>
<dbReference type="GO" id="GO:0005789">
    <property type="term" value="C:endoplasmic reticulum membrane"/>
    <property type="evidence" value="ECO:0007669"/>
    <property type="project" value="UniProtKB-SubCell"/>
</dbReference>
<evidence type="ECO:0000256" key="2">
    <source>
        <dbReference type="ARBA" id="ARBA00022448"/>
    </source>
</evidence>
<sequence>MSSAADFDEEAARRDYRAPYSHNHPIPTIQRYREHRNELDENQAQAEAAQHTQEDDSRAKRAFSSVKSIIKNEDKKDPAGDAYPTANRNTEDAGREPSQHDSAIPSMPSTSDGRSQKDGQGEHDGSEKQDGNQSDGQKDHGPTATEKVHGHTDPKEKRKAMKHNKRDDGGREVTDPVTHLPLVIRDSTAKDLRRAPENEPAPGMKKTGTGLTETSKASSQVSLGQHELQENYDGMMKSFPPPAYDDAREELARTYQFAMTVGLSIILALATVIVLLVVFMTSMSHNQQSDWPLWGQNGDNDRHSKGLYITFLTVVAIASGIGFLVIVQMRGWVGNKVKGIWEDEVWDAARVEEENSNKDTSRLPESVAWMNSLLASVWPLINPDLFASVVDMLEDVMQASLPKVVRMVSVDDLGQGSEAIRILGIRWLPTGAADKSVDEEGNIKHTSSKEMNDRGAPGQGEEEDLEDKYKDEEESEETKKKKEEQKQKEEEQQAIREGMEAEQGDFVNMEMAFAYRARSSGKSIKSKARNAHLYLKFYLSGGIFVPVWVELRGIIGTMRVRLQLTPDPPFFSLCTLTFLGQPRADLSCTPLSKHLPNLMDVPLISSFVQSAIDAALAEYVAPKSLTLDLKDMLVGDDFKKDTVNRGILVIYIKEAKGFKEGDGGIGLMKGSSDSYVTCSWGKFGKTISSPRIIEKDQNPKWHEWAYMLVSPEEINADEKLQIQLWDSDKFSADDDLGRVEVPLKELMHSPKTKNKQCDREDRFRGQDPEEKMPGTISWSVGYYAKTRIAEDQLVKQTEDENIRTKEDLKKQVSEAAEKKLREATAHDESKEIHQQKTQDYKECENALICSSPPDPKYPSGILSIQIHNITGLEVEALQKRDKNEGGDREDEAEQSDDLPSSYCTIILNHKKIYMTRTKPKNAKPFFNAGTEHFIRDWQTAEVMISCRDSRERENDALLGIVYLPLSKVFEKRSQIMDMYPLVGGIGFGRARISMMFRSLELQLPKQQIGWDYGTLEIKSPVRPKGNLPQDLLHHRIKLLSNTGKIKMQSNDGEWRSSNDESGFLACRKRYAMPLIIEFRTSSLGRDSTPAFAVFWLKDIPDEEQQTITMQVWSGGKDNLKRAATCSGYHGLEEGEQPLGEIEVTMKFWRGLSGYHKRFAQKQKEEHMRNVMEVLDTVNDEIQDDENDTDNGFDDPSDSSDSDLDDHPNGSSKKSSTNKKLATHTNQDSSSDDDDASSTKNPFKKLKNVATDVVEGHNDEDDGERGVVGQARDYKDHHRQLHRKHRGVMQWKVARTGDWALGKVRRGKGRVEGVFEHGNKGEGIETEV</sequence>
<keyword evidence="9" id="KW-0446">Lipid-binding</keyword>
<keyword evidence="6" id="KW-0256">Endoplasmic reticulum</keyword>
<feature type="compositionally biased region" description="Acidic residues" evidence="11">
    <location>
        <begin position="1182"/>
        <end position="1203"/>
    </location>
</feature>
<evidence type="ECO:0000256" key="8">
    <source>
        <dbReference type="ARBA" id="ARBA00023055"/>
    </source>
</evidence>
<keyword evidence="5" id="KW-0677">Repeat</keyword>
<dbReference type="GO" id="GO:0006869">
    <property type="term" value="P:lipid transport"/>
    <property type="evidence" value="ECO:0007669"/>
    <property type="project" value="UniProtKB-KW"/>
</dbReference>
<evidence type="ECO:0000256" key="9">
    <source>
        <dbReference type="ARBA" id="ARBA00023121"/>
    </source>
</evidence>
<dbReference type="PROSITE" id="PS51847">
    <property type="entry name" value="SMP"/>
    <property type="match status" value="1"/>
</dbReference>
<feature type="compositionally biased region" description="Polar residues" evidence="11">
    <location>
        <begin position="209"/>
        <end position="221"/>
    </location>
</feature>